<keyword evidence="3 10" id="KW-0963">Cytoplasm</keyword>
<comment type="similarity">
    <text evidence="2 10">Belongs to the RNA methyltransferase RsmE family.</text>
</comment>
<dbReference type="InterPro" id="IPR029026">
    <property type="entry name" value="tRNA_m1G_MTases_N"/>
</dbReference>
<dbReference type="GO" id="GO:0070475">
    <property type="term" value="P:rRNA base methylation"/>
    <property type="evidence" value="ECO:0007669"/>
    <property type="project" value="TreeGrafter"/>
</dbReference>
<keyword evidence="7 10" id="KW-0949">S-adenosyl-L-methionine</keyword>
<sequence>MNLIILDPKQSLGEGVYALSDRQQLHISHVIKASSGDILRVGGLNGKIGEGVYQAPDKEPKGDRVNGTGTIHSLSLTLEPPAPLPIVVVMALPRPNMLKRTLQNMSAMGVKEIYLIHSAKVEKSYWQSPVVQPDVIDSVLLEGLEQAKDTMMPKCQLVPRFRPFVEDQLPEILEGKKGLLAHPYQAQACPVNLHEPSVLALGPEGGWNEFEVTKWLAAGMESVHLGERILRVETVVPVLLSRLYPAGLSS</sequence>
<name>A0A1A8TSI2_9GAMM</name>
<dbReference type="EMBL" id="FLOB01000013">
    <property type="protein sequence ID" value="SBS36559.1"/>
    <property type="molecule type" value="Genomic_DNA"/>
</dbReference>
<keyword evidence="13" id="KW-1185">Reference proteome</keyword>
<evidence type="ECO:0000256" key="6">
    <source>
        <dbReference type="ARBA" id="ARBA00022679"/>
    </source>
</evidence>
<evidence type="ECO:0000256" key="5">
    <source>
        <dbReference type="ARBA" id="ARBA00022603"/>
    </source>
</evidence>
<comment type="catalytic activity">
    <reaction evidence="9 10">
        <text>uridine(1498) in 16S rRNA + S-adenosyl-L-methionine = N(3)-methyluridine(1498) in 16S rRNA + S-adenosyl-L-homocysteine + H(+)</text>
        <dbReference type="Rhea" id="RHEA:42920"/>
        <dbReference type="Rhea" id="RHEA-COMP:10283"/>
        <dbReference type="Rhea" id="RHEA-COMP:10284"/>
        <dbReference type="ChEBI" id="CHEBI:15378"/>
        <dbReference type="ChEBI" id="CHEBI:57856"/>
        <dbReference type="ChEBI" id="CHEBI:59789"/>
        <dbReference type="ChEBI" id="CHEBI:65315"/>
        <dbReference type="ChEBI" id="CHEBI:74502"/>
        <dbReference type="EC" id="2.1.1.193"/>
    </reaction>
</comment>
<evidence type="ECO:0000256" key="2">
    <source>
        <dbReference type="ARBA" id="ARBA00005528"/>
    </source>
</evidence>
<evidence type="ECO:0000259" key="11">
    <source>
        <dbReference type="Pfam" id="PF04452"/>
    </source>
</evidence>
<dbReference type="Pfam" id="PF04452">
    <property type="entry name" value="Methyltrans_RNA"/>
    <property type="match status" value="1"/>
</dbReference>
<dbReference type="EC" id="2.1.1.193" evidence="10"/>
<evidence type="ECO:0000313" key="13">
    <source>
        <dbReference type="Proteomes" id="UP000092544"/>
    </source>
</evidence>
<feature type="domain" description="Ribosomal RNA small subunit methyltransferase E methyltransferase" evidence="11">
    <location>
        <begin position="81"/>
        <end position="243"/>
    </location>
</feature>
<dbReference type="InterPro" id="IPR046886">
    <property type="entry name" value="RsmE_MTase_dom"/>
</dbReference>
<evidence type="ECO:0000256" key="8">
    <source>
        <dbReference type="ARBA" id="ARBA00025699"/>
    </source>
</evidence>
<keyword evidence="5 10" id="KW-0489">Methyltransferase</keyword>
<keyword evidence="4 10" id="KW-0698">rRNA processing</keyword>
<dbReference type="STRING" id="1792290.MSP8886_03758"/>
<dbReference type="GO" id="GO:0005737">
    <property type="term" value="C:cytoplasm"/>
    <property type="evidence" value="ECO:0007669"/>
    <property type="project" value="UniProtKB-SubCell"/>
</dbReference>
<evidence type="ECO:0000256" key="9">
    <source>
        <dbReference type="ARBA" id="ARBA00047944"/>
    </source>
</evidence>
<comment type="function">
    <text evidence="8 10">Specifically methylates the N3 position of the uracil ring of uridine 1498 (m3U1498) in 16S rRNA. Acts on the fully assembled 30S ribosomal subunit.</text>
</comment>
<dbReference type="SUPFAM" id="SSF75217">
    <property type="entry name" value="alpha/beta knot"/>
    <property type="match status" value="1"/>
</dbReference>
<dbReference type="Proteomes" id="UP000092544">
    <property type="component" value="Unassembled WGS sequence"/>
</dbReference>
<evidence type="ECO:0000256" key="3">
    <source>
        <dbReference type="ARBA" id="ARBA00022490"/>
    </source>
</evidence>
<comment type="subcellular location">
    <subcellularLocation>
        <location evidence="1 10">Cytoplasm</location>
    </subcellularLocation>
</comment>
<reference evidence="12 13" key="1">
    <citation type="submission" date="2016-06" db="EMBL/GenBank/DDBJ databases">
        <authorList>
            <person name="Kjaerup R.B."/>
            <person name="Dalgaard T.S."/>
            <person name="Juul-Madsen H.R."/>
        </authorList>
    </citation>
    <scope>NUCLEOTIDE SEQUENCE [LARGE SCALE GENOMIC DNA]</scope>
    <source>
        <strain evidence="12 13">CECT 8886</strain>
    </source>
</reference>
<dbReference type="Gene3D" id="3.40.1280.10">
    <property type="match status" value="1"/>
</dbReference>
<evidence type="ECO:0000313" key="12">
    <source>
        <dbReference type="EMBL" id="SBS36559.1"/>
    </source>
</evidence>
<evidence type="ECO:0000256" key="4">
    <source>
        <dbReference type="ARBA" id="ARBA00022552"/>
    </source>
</evidence>
<dbReference type="RefSeq" id="WP_067019416.1">
    <property type="nucleotide sequence ID" value="NZ_FLOB01000013.1"/>
</dbReference>
<accession>A0A1A8TSI2</accession>
<dbReference type="InterPro" id="IPR006700">
    <property type="entry name" value="RsmE"/>
</dbReference>
<dbReference type="PANTHER" id="PTHR30027">
    <property type="entry name" value="RIBOSOMAL RNA SMALL SUBUNIT METHYLTRANSFERASE E"/>
    <property type="match status" value="1"/>
</dbReference>
<dbReference type="OrthoDB" id="9815641at2"/>
<dbReference type="InterPro" id="IPR029028">
    <property type="entry name" value="Alpha/beta_knot_MTases"/>
</dbReference>
<protein>
    <recommendedName>
        <fullName evidence="10">Ribosomal RNA small subunit methyltransferase E</fullName>
        <ecNumber evidence="10">2.1.1.193</ecNumber>
    </recommendedName>
</protein>
<dbReference type="NCBIfam" id="TIGR00046">
    <property type="entry name" value="RsmE family RNA methyltransferase"/>
    <property type="match status" value="1"/>
</dbReference>
<evidence type="ECO:0000256" key="10">
    <source>
        <dbReference type="PIRNR" id="PIRNR015601"/>
    </source>
</evidence>
<dbReference type="NCBIfam" id="NF008700">
    <property type="entry name" value="PRK11713.5-4"/>
    <property type="match status" value="1"/>
</dbReference>
<dbReference type="CDD" id="cd18084">
    <property type="entry name" value="RsmE-like"/>
    <property type="match status" value="1"/>
</dbReference>
<dbReference type="PANTHER" id="PTHR30027:SF3">
    <property type="entry name" value="16S RRNA (URACIL(1498)-N(3))-METHYLTRANSFERASE"/>
    <property type="match status" value="1"/>
</dbReference>
<evidence type="ECO:0000256" key="1">
    <source>
        <dbReference type="ARBA" id="ARBA00004496"/>
    </source>
</evidence>
<evidence type="ECO:0000256" key="7">
    <source>
        <dbReference type="ARBA" id="ARBA00022691"/>
    </source>
</evidence>
<dbReference type="GO" id="GO:0070042">
    <property type="term" value="F:rRNA (uridine-N3-)-methyltransferase activity"/>
    <property type="evidence" value="ECO:0007669"/>
    <property type="project" value="TreeGrafter"/>
</dbReference>
<gene>
    <name evidence="12" type="ORF">MSP8886_03758</name>
</gene>
<organism evidence="12 13">
    <name type="scientific">Marinomonas spartinae</name>
    <dbReference type="NCBI Taxonomy" id="1792290"/>
    <lineage>
        <taxon>Bacteria</taxon>
        <taxon>Pseudomonadati</taxon>
        <taxon>Pseudomonadota</taxon>
        <taxon>Gammaproteobacteria</taxon>
        <taxon>Oceanospirillales</taxon>
        <taxon>Oceanospirillaceae</taxon>
        <taxon>Marinomonas</taxon>
    </lineage>
</organism>
<proteinExistence type="inferred from homology"/>
<dbReference type="AlphaFoldDB" id="A0A1A8TSI2"/>
<keyword evidence="6 10" id="KW-0808">Transferase</keyword>
<dbReference type="PIRSF" id="PIRSF015601">
    <property type="entry name" value="MTase_slr0722"/>
    <property type="match status" value="1"/>
</dbReference>